<reference evidence="1 2" key="1">
    <citation type="submission" date="2011-08" db="EMBL/GenBank/DDBJ databases">
        <authorList>
            <person name="Weinstock G."/>
            <person name="Sodergren E."/>
            <person name="Clifton S."/>
            <person name="Fulton L."/>
            <person name="Fulton B."/>
            <person name="Courtney L."/>
            <person name="Fronick C."/>
            <person name="Harrison M."/>
            <person name="Strong C."/>
            <person name="Farmer C."/>
            <person name="Delahaunty K."/>
            <person name="Markovic C."/>
            <person name="Hall O."/>
            <person name="Minx P."/>
            <person name="Tomlinson C."/>
            <person name="Mitreva M."/>
            <person name="Hou S."/>
            <person name="Chen J."/>
            <person name="Wollam A."/>
            <person name="Pepin K.H."/>
            <person name="Johnson M."/>
            <person name="Bhonagiri V."/>
            <person name="Zhang X."/>
            <person name="Suruliraj S."/>
            <person name="Warren W."/>
            <person name="Chinwalla A."/>
            <person name="Mardis E.R."/>
            <person name="Wilson R.K."/>
        </authorList>
    </citation>
    <scope>NUCLEOTIDE SEQUENCE [LARGE SCALE GENOMIC DNA]</scope>
    <source>
        <strain evidence="1 2">DP7</strain>
    </source>
</reference>
<dbReference type="PATRIC" id="fig|537010.4.peg.2420"/>
<protein>
    <submittedName>
        <fullName evidence="1">Uncharacterized protein</fullName>
    </submittedName>
</protein>
<dbReference type="EMBL" id="AFZX01000068">
    <property type="protein sequence ID" value="EHL06739.1"/>
    <property type="molecule type" value="Genomic_DNA"/>
</dbReference>
<comment type="caution">
    <text evidence="1">The sequence shown here is derived from an EMBL/GenBank/DDBJ whole genome shotgun (WGS) entry which is preliminary data.</text>
</comment>
<proteinExistence type="predicted"/>
<evidence type="ECO:0000313" key="1">
    <source>
        <dbReference type="EMBL" id="EHL06739.1"/>
    </source>
</evidence>
<evidence type="ECO:0000313" key="2">
    <source>
        <dbReference type="Proteomes" id="UP000004416"/>
    </source>
</evidence>
<dbReference type="Proteomes" id="UP000004416">
    <property type="component" value="Unassembled WGS sequence"/>
</dbReference>
<gene>
    <name evidence="1" type="ORF">HMPREF0322_02582</name>
</gene>
<organism evidence="1 2">
    <name type="scientific">Desulfitobacterium hafniense DP7</name>
    <dbReference type="NCBI Taxonomy" id="537010"/>
    <lineage>
        <taxon>Bacteria</taxon>
        <taxon>Bacillati</taxon>
        <taxon>Bacillota</taxon>
        <taxon>Clostridia</taxon>
        <taxon>Eubacteriales</taxon>
        <taxon>Desulfitobacteriaceae</taxon>
        <taxon>Desulfitobacterium</taxon>
    </lineage>
</organism>
<accession>G9XNN9</accession>
<dbReference type="HOGENOM" id="CLU_1003894_0_0_9"/>
<dbReference type="RefSeq" id="WP_005812517.1">
    <property type="nucleotide sequence ID" value="NZ_JH414472.1"/>
</dbReference>
<sequence>MTLKNPVGRPCIIIERILRMEKLIHLLEAHGPLTGKEIHEKTALNLFDLWEECNQCADIVTTAIGTKYLRLDKQVEGFARLSPSIIREFYNYTVLSLQEQSEEARIKAEQLHQSIIRISKDKLALAKDIMEKIIAAQPDPQGIQEKTCFIIAGDVAYDMAHLEPRPEFSTGKLVNGSDLDIVVIYQGLSEEMIKELDSAIYEWKFYLLKHPGYKEEIDYVIKDLATVERQLEFVGFESMVAAKVLEEGQFLCGNQALFAEVKRRLVQGGIPEVLEDLKARASLEREQARKRLLACRDSINDQEMRQLFYTTDEREEFF</sequence>
<name>G9XNN9_DESHA</name>
<dbReference type="AlphaFoldDB" id="G9XNN9"/>